<dbReference type="AlphaFoldDB" id="A0A9P8TBQ2"/>
<feature type="domain" description="Trs130 NTS" evidence="6">
    <location>
        <begin position="382"/>
        <end position="615"/>
    </location>
</feature>
<dbReference type="InterPro" id="IPR056916">
    <property type="entry name" value="NTS_TR130"/>
</dbReference>
<keyword evidence="3" id="KW-0333">Golgi apparatus</keyword>
<dbReference type="GO" id="GO:0005829">
    <property type="term" value="C:cytosol"/>
    <property type="evidence" value="ECO:0007669"/>
    <property type="project" value="GOC"/>
</dbReference>
<dbReference type="InterPro" id="IPR022233">
    <property type="entry name" value="TRAPPC10/Trs130_C"/>
</dbReference>
<dbReference type="GO" id="GO:0006891">
    <property type="term" value="P:intra-Golgi vesicle-mediated transport"/>
    <property type="evidence" value="ECO:0007669"/>
    <property type="project" value="TreeGrafter"/>
</dbReference>
<dbReference type="Pfam" id="PF24967">
    <property type="entry name" value="NTS_TR130"/>
    <property type="match status" value="1"/>
</dbReference>
<dbReference type="EMBL" id="JAEUBG010005756">
    <property type="protein sequence ID" value="KAH3672889.1"/>
    <property type="molecule type" value="Genomic_DNA"/>
</dbReference>
<comment type="subcellular location">
    <subcellularLocation>
        <location evidence="1">Golgi apparatus</location>
    </subcellularLocation>
</comment>
<evidence type="ECO:0000259" key="6">
    <source>
        <dbReference type="Pfam" id="PF24967"/>
    </source>
</evidence>
<evidence type="ECO:0000256" key="1">
    <source>
        <dbReference type="ARBA" id="ARBA00004555"/>
    </source>
</evidence>
<dbReference type="InterPro" id="IPR045126">
    <property type="entry name" value="TRAPPC10/Trs130"/>
</dbReference>
<evidence type="ECO:0000256" key="2">
    <source>
        <dbReference type="ARBA" id="ARBA00022448"/>
    </source>
</evidence>
<reference evidence="7" key="1">
    <citation type="journal article" date="2021" name="Open Biol.">
        <title>Shared evolutionary footprints suggest mitochondrial oxidative damage underlies multiple complex I losses in fungi.</title>
        <authorList>
            <person name="Schikora-Tamarit M.A."/>
            <person name="Marcet-Houben M."/>
            <person name="Nosek J."/>
            <person name="Gabaldon T."/>
        </authorList>
    </citation>
    <scope>NUCLEOTIDE SEQUENCE</scope>
    <source>
        <strain evidence="7">CBS2887</strain>
    </source>
</reference>
<dbReference type="GO" id="GO:1990071">
    <property type="term" value="C:TRAPPII protein complex"/>
    <property type="evidence" value="ECO:0007669"/>
    <property type="project" value="InterPro"/>
</dbReference>
<evidence type="ECO:0000259" key="4">
    <source>
        <dbReference type="Pfam" id="PF12584"/>
    </source>
</evidence>
<dbReference type="Pfam" id="PF12584">
    <property type="entry name" value="TRAPPC10"/>
    <property type="match status" value="1"/>
</dbReference>
<name>A0A9P8TBQ2_WICPI</name>
<dbReference type="GO" id="GO:0034498">
    <property type="term" value="P:early endosome to Golgi transport"/>
    <property type="evidence" value="ECO:0007669"/>
    <property type="project" value="TreeGrafter"/>
</dbReference>
<comment type="caution">
    <text evidence="7">The sequence shown here is derived from an EMBL/GenBank/DDBJ whole genome shotgun (WGS) entry which is preliminary data.</text>
</comment>
<organism evidence="7 8">
    <name type="scientific">Wickerhamomyces pijperi</name>
    <name type="common">Yeast</name>
    <name type="synonym">Pichia pijperi</name>
    <dbReference type="NCBI Taxonomy" id="599730"/>
    <lineage>
        <taxon>Eukaryota</taxon>
        <taxon>Fungi</taxon>
        <taxon>Dikarya</taxon>
        <taxon>Ascomycota</taxon>
        <taxon>Saccharomycotina</taxon>
        <taxon>Saccharomycetes</taxon>
        <taxon>Phaffomycetales</taxon>
        <taxon>Wickerhamomycetaceae</taxon>
        <taxon>Wickerhamomyces</taxon>
    </lineage>
</organism>
<dbReference type="PANTHER" id="PTHR13251">
    <property type="entry name" value="EPILEPSY HOLOPROSENCEPHALY CANDIDATE 1/TMEM1"/>
    <property type="match status" value="1"/>
</dbReference>
<keyword evidence="2" id="KW-0813">Transport</keyword>
<reference evidence="7" key="2">
    <citation type="submission" date="2021-01" db="EMBL/GenBank/DDBJ databases">
        <authorList>
            <person name="Schikora-Tamarit M.A."/>
        </authorList>
    </citation>
    <scope>NUCLEOTIDE SEQUENCE</scope>
    <source>
        <strain evidence="7">CBS2887</strain>
    </source>
</reference>
<feature type="domain" description="TRAPPC10/Trs130 C-terminal" evidence="4">
    <location>
        <begin position="1085"/>
        <end position="1262"/>
    </location>
</feature>
<dbReference type="PANTHER" id="PTHR13251:SF3">
    <property type="entry name" value="TRAFFICKING PROTEIN PARTICLE COMPLEX SUBUNIT 10"/>
    <property type="match status" value="1"/>
</dbReference>
<evidence type="ECO:0000313" key="8">
    <source>
        <dbReference type="Proteomes" id="UP000774326"/>
    </source>
</evidence>
<proteinExistence type="predicted"/>
<dbReference type="InterPro" id="IPR056913">
    <property type="entry name" value="TRAPPC10/Trs130_N"/>
</dbReference>
<dbReference type="Proteomes" id="UP000774326">
    <property type="component" value="Unassembled WGS sequence"/>
</dbReference>
<evidence type="ECO:0000259" key="5">
    <source>
        <dbReference type="Pfam" id="PF23036"/>
    </source>
</evidence>
<evidence type="ECO:0000256" key="3">
    <source>
        <dbReference type="ARBA" id="ARBA00023034"/>
    </source>
</evidence>
<feature type="domain" description="TRAPPC10/Trs130 N-terminal" evidence="5">
    <location>
        <begin position="31"/>
        <end position="364"/>
    </location>
</feature>
<protein>
    <recommendedName>
        <fullName evidence="9">Trafficking protein particle complex subunit 11 domain-containing protein</fullName>
    </recommendedName>
</protein>
<keyword evidence="8" id="KW-1185">Reference proteome</keyword>
<evidence type="ECO:0000313" key="7">
    <source>
        <dbReference type="EMBL" id="KAH3672889.1"/>
    </source>
</evidence>
<gene>
    <name evidence="7" type="ORF">WICPIJ_010000</name>
</gene>
<dbReference type="OrthoDB" id="10256906at2759"/>
<evidence type="ECO:0008006" key="9">
    <source>
        <dbReference type="Google" id="ProtNLM"/>
    </source>
</evidence>
<dbReference type="Pfam" id="PF23036">
    <property type="entry name" value="TRAPPC10_1st"/>
    <property type="match status" value="1"/>
</dbReference>
<sequence length="1272" mass="145171">MDITHHSSRAQDHILPVTIGHYDPFEAYQGQFKEQLTKKINLTNLHWRKTTNDPLRSITELQVSLKEELPKQFDNTKTTIQSLDSLRSIHKKQWISVMNNAISTPLVRLMFVKCKDIDEYRSQVRPLVEVWLKDNIISSKCPLEWVIIFHSDAATDTKAQAKILEKLRTDFNYSTTNQKPSNVIASQTQLTLLSSDRVVHIKTMSSDSGKTNNIQEENETWSKLNSKLKASILGSFQARLQLIEDALDSEYPDIEGSNFNSESLITFIASKECVAHLYLNLRLLEDALSEYDSLERIIQGKYGDLLHAASSETESEGELRPFSEFVTSNSIFSDSLTEDSSKVSLFDVKAYITSKQFIILEGLATSASSAVSIQSIHISELLRRLSIFITEMPSLFSQEDKTLEKLEWCYILIDFTLSLESCQRIIKSIFDGAEKAQINEISENFGELVLLQRTLLLDMGKSKNYSVNDKQCGEVEAVSEINNQLNINYEPLRKSLKTHETFNSLYVELTEQAIKYLNLSNRPRAVDALSIDIALLDFHNKNYTKAVTVLSSCPGFYCSQGWDYIGFNLLTALIECLENIDEQDGFFKGKDALNKDSTLAKYYLDYITLNWMNEEDDTNDSYLHEVIVKLFALKDVKDVSFNVNSLFKIDCECALVVGMNDTFQLHLDWLNELMDVELELQDVKLVLKRENGDGTMVFFTERATLQNGENKVSVQTDSIVLEETYIFDKITAKLNNISITYELDDNKKIIFPQMSSNASRFSIDRSTILSTSQKSISIFIQTSSESPISDVSVQFLEDSKKNIRFLEREVSILPENPSHSIESNDTIKLSEPIPKNTTTEIRIPYEVVNSTKANVLSLSSIIKYRVNGQSKSQQIFATEFQTALPIAVSVQDIFKSQSLYAKFTIGSVNASADPVSLVDVTLDGNEKFEVTKPFNFSSTNVVSLKDQLCLYFFKIQTRDPQVKIYTDEFLKLDVIFRELKDEMMFLFKDELTKKLQEFELEKYLPYLNFKDIQFDNEKYSTHRRISVINHDSIRHESTVAINIQDRLKLLSVFKQLATPTAPLSITKTQQSQSQSQFNRHLSINVQIPIIEVIHEISLRLINSANNDDSWKPQHSQIGTEMKATMQITSHIHKIHPVPLTKEETEKKSKRRVLFQDEKEDELTKSLNQGKSYHVELSNNQDTWIINGLNKFMIEIQDMDQVEESSYSVEHPSVELSIIPLKTGKLALPKVKVSRLDSSISKNGAKDTGFQVDYKEENEFVYVLSGCTGKDLE</sequence>
<accession>A0A9P8TBQ2</accession>